<dbReference type="GO" id="GO:0070043">
    <property type="term" value="F:rRNA (guanine-N7-)-methyltransferase activity"/>
    <property type="evidence" value="ECO:0007669"/>
    <property type="project" value="UniProtKB-UniRule"/>
</dbReference>
<proteinExistence type="inferred from homology"/>
<comment type="caution">
    <text evidence="6">Lacks conserved residue(s) required for the propagation of feature annotation.</text>
</comment>
<dbReference type="PANTHER" id="PTHR31760:SF0">
    <property type="entry name" value="S-ADENOSYL-L-METHIONINE-DEPENDENT METHYLTRANSFERASES SUPERFAMILY PROTEIN"/>
    <property type="match status" value="1"/>
</dbReference>
<dbReference type="NCBIfam" id="TIGR00138">
    <property type="entry name" value="rsmG_gidB"/>
    <property type="match status" value="1"/>
</dbReference>
<comment type="similarity">
    <text evidence="6">Belongs to the methyltransferase superfamily. RNA methyltransferase RsmG family.</text>
</comment>
<comment type="subcellular location">
    <subcellularLocation>
        <location evidence="6">Cytoplasm</location>
    </subcellularLocation>
</comment>
<evidence type="ECO:0000313" key="8">
    <source>
        <dbReference type="Proteomes" id="UP000033070"/>
    </source>
</evidence>
<keyword evidence="8" id="KW-1185">Reference proteome</keyword>
<organism evidence="7 8">
    <name type="scientific">Ferriphaselus amnicola</name>
    <dbReference type="NCBI Taxonomy" id="1188319"/>
    <lineage>
        <taxon>Bacteria</taxon>
        <taxon>Pseudomonadati</taxon>
        <taxon>Pseudomonadota</taxon>
        <taxon>Betaproteobacteria</taxon>
        <taxon>Nitrosomonadales</taxon>
        <taxon>Gallionellaceae</taxon>
        <taxon>Ferriphaselus</taxon>
    </lineage>
</organism>
<comment type="catalytic activity">
    <reaction evidence="6">
        <text>guanosine(527) in 16S rRNA + S-adenosyl-L-methionine = N(7)-methylguanosine(527) in 16S rRNA + S-adenosyl-L-homocysteine</text>
        <dbReference type="Rhea" id="RHEA:42732"/>
        <dbReference type="Rhea" id="RHEA-COMP:10209"/>
        <dbReference type="Rhea" id="RHEA-COMP:10210"/>
        <dbReference type="ChEBI" id="CHEBI:57856"/>
        <dbReference type="ChEBI" id="CHEBI:59789"/>
        <dbReference type="ChEBI" id="CHEBI:74269"/>
        <dbReference type="ChEBI" id="CHEBI:74480"/>
        <dbReference type="EC" id="2.1.1.170"/>
    </reaction>
</comment>
<evidence type="ECO:0000256" key="5">
    <source>
        <dbReference type="ARBA" id="ARBA00022691"/>
    </source>
</evidence>
<evidence type="ECO:0000256" key="2">
    <source>
        <dbReference type="ARBA" id="ARBA00022552"/>
    </source>
</evidence>
<keyword evidence="5 6" id="KW-0949">S-adenosyl-L-methionine</keyword>
<evidence type="ECO:0000256" key="4">
    <source>
        <dbReference type="ARBA" id="ARBA00022679"/>
    </source>
</evidence>
<reference evidence="7 8" key="1">
    <citation type="submission" date="2018-06" db="EMBL/GenBank/DDBJ databases">
        <title>OYT1 Genome Sequencing.</title>
        <authorList>
            <person name="Kato S."/>
            <person name="Itoh T."/>
            <person name="Ohkuma M."/>
        </authorList>
    </citation>
    <scope>NUCLEOTIDE SEQUENCE [LARGE SCALE GENOMIC DNA]</scope>
    <source>
        <strain evidence="7 8">OYT1</strain>
    </source>
</reference>
<comment type="function">
    <text evidence="6">Specifically methylates the N7 position of guanine in position 527 of 16S rRNA.</text>
</comment>
<dbReference type="KEGG" id="fam:OYT1_ch2644"/>
<dbReference type="InterPro" id="IPR029063">
    <property type="entry name" value="SAM-dependent_MTases_sf"/>
</dbReference>
<keyword evidence="3 6" id="KW-0489">Methyltransferase</keyword>
<dbReference type="PANTHER" id="PTHR31760">
    <property type="entry name" value="S-ADENOSYL-L-METHIONINE-DEPENDENT METHYLTRANSFERASES SUPERFAMILY PROTEIN"/>
    <property type="match status" value="1"/>
</dbReference>
<dbReference type="Proteomes" id="UP000033070">
    <property type="component" value="Chromosome"/>
</dbReference>
<dbReference type="GO" id="GO:0005829">
    <property type="term" value="C:cytosol"/>
    <property type="evidence" value="ECO:0007669"/>
    <property type="project" value="TreeGrafter"/>
</dbReference>
<dbReference type="Pfam" id="PF02527">
    <property type="entry name" value="GidB"/>
    <property type="match status" value="1"/>
</dbReference>
<dbReference type="EC" id="2.1.1.170" evidence="6"/>
<dbReference type="HAMAP" id="MF_00074">
    <property type="entry name" value="16SrRNA_methyltr_G"/>
    <property type="match status" value="1"/>
</dbReference>
<dbReference type="AlphaFoldDB" id="A0A2Z6GEX1"/>
<dbReference type="OrthoDB" id="9808773at2"/>
<protein>
    <recommendedName>
        <fullName evidence="6">Ribosomal RNA small subunit methyltransferase G</fullName>
        <ecNumber evidence="6">2.1.1.170</ecNumber>
    </recommendedName>
    <alternativeName>
        <fullName evidence="6">16S rRNA 7-methylguanosine methyltransferase</fullName>
        <shortName evidence="6">16S rRNA m7G methyltransferase</shortName>
    </alternativeName>
</protein>
<evidence type="ECO:0000256" key="1">
    <source>
        <dbReference type="ARBA" id="ARBA00022490"/>
    </source>
</evidence>
<evidence type="ECO:0000256" key="6">
    <source>
        <dbReference type="HAMAP-Rule" id="MF_00074"/>
    </source>
</evidence>
<feature type="binding site" evidence="6">
    <location>
        <position position="141"/>
    </location>
    <ligand>
        <name>S-adenosyl-L-methionine</name>
        <dbReference type="ChEBI" id="CHEBI:59789"/>
    </ligand>
</feature>
<sequence length="206" mass="22482">MSQATELSRGITQLGLDITPEAQQKLLAYLALLQKWNKVYNLTAIRDPQQMVSHHLLDSLAVLPHLWSGRWLDVGCGAGLPGLVLAAVRPEWSFAMLDSNSKKTSFVQQAAIEMGLQNVSVHCARVEDFAPLQPFDGIISRAFAEAVDFVTLTRHLLANDGRWAAMKGAPAQELKRLPSDVAVLANLPLRVPGLDAARSLVILKAE</sequence>
<gene>
    <name evidence="6" type="primary">rsmG</name>
    <name evidence="7" type="ORF">OYT1_ch2644</name>
</gene>
<keyword evidence="2 6" id="KW-0698">rRNA processing</keyword>
<dbReference type="PIRSF" id="PIRSF003078">
    <property type="entry name" value="GidB"/>
    <property type="match status" value="1"/>
</dbReference>
<keyword evidence="1 6" id="KW-0963">Cytoplasm</keyword>
<dbReference type="EMBL" id="AP018738">
    <property type="protein sequence ID" value="BBE52156.1"/>
    <property type="molecule type" value="Genomic_DNA"/>
</dbReference>
<dbReference type="CDD" id="cd02440">
    <property type="entry name" value="AdoMet_MTases"/>
    <property type="match status" value="1"/>
</dbReference>
<dbReference type="SUPFAM" id="SSF53335">
    <property type="entry name" value="S-adenosyl-L-methionine-dependent methyltransferases"/>
    <property type="match status" value="1"/>
</dbReference>
<evidence type="ECO:0000256" key="3">
    <source>
        <dbReference type="ARBA" id="ARBA00022603"/>
    </source>
</evidence>
<dbReference type="RefSeq" id="WP_062626425.1">
    <property type="nucleotide sequence ID" value="NZ_AP018738.1"/>
</dbReference>
<accession>A0A2Z6GEX1</accession>
<feature type="binding site" evidence="6">
    <location>
        <position position="80"/>
    </location>
    <ligand>
        <name>S-adenosyl-L-methionine</name>
        <dbReference type="ChEBI" id="CHEBI:59789"/>
    </ligand>
</feature>
<dbReference type="STRING" id="1188319.OYT1_01222"/>
<evidence type="ECO:0000313" key="7">
    <source>
        <dbReference type="EMBL" id="BBE52156.1"/>
    </source>
</evidence>
<name>A0A2Z6GEX1_9PROT</name>
<feature type="binding site" evidence="6">
    <location>
        <position position="75"/>
    </location>
    <ligand>
        <name>S-adenosyl-L-methionine</name>
        <dbReference type="ChEBI" id="CHEBI:59789"/>
    </ligand>
</feature>
<keyword evidence="4 6" id="KW-0808">Transferase</keyword>
<feature type="binding site" evidence="6">
    <location>
        <begin position="126"/>
        <end position="127"/>
    </location>
    <ligand>
        <name>S-adenosyl-L-methionine</name>
        <dbReference type="ChEBI" id="CHEBI:59789"/>
    </ligand>
</feature>
<dbReference type="Gene3D" id="3.40.50.150">
    <property type="entry name" value="Vaccinia Virus protein VP39"/>
    <property type="match status" value="1"/>
</dbReference>
<dbReference type="InterPro" id="IPR003682">
    <property type="entry name" value="rRNA_ssu_MeTfrase_G"/>
</dbReference>